<dbReference type="GO" id="GO:0005737">
    <property type="term" value="C:cytoplasm"/>
    <property type="evidence" value="ECO:0007669"/>
    <property type="project" value="UniProtKB-SubCell"/>
</dbReference>
<dbReference type="GO" id="GO:0004721">
    <property type="term" value="F:phosphoprotein phosphatase activity"/>
    <property type="evidence" value="ECO:0007669"/>
    <property type="project" value="UniProtKB-UniRule"/>
</dbReference>
<dbReference type="GO" id="GO:0016020">
    <property type="term" value="C:membrane"/>
    <property type="evidence" value="ECO:0007669"/>
    <property type="project" value="InterPro"/>
</dbReference>
<keyword evidence="11" id="KW-1185">Reference proteome</keyword>
<dbReference type="InterPro" id="IPR050482">
    <property type="entry name" value="Sensor_HK_TwoCompSys"/>
</dbReference>
<dbReference type="CDD" id="cd16917">
    <property type="entry name" value="HATPase_UhpB-NarQ-NarX-like"/>
    <property type="match status" value="1"/>
</dbReference>
<dbReference type="EC" id="3.1.3.-" evidence="7"/>
<keyword evidence="7" id="KW-0963">Cytoplasm</keyword>
<comment type="function">
    <text evidence="7">Member of the two-component regulatory system DegS/DegU, which plays an important role in the transition growth phase.</text>
</comment>
<comment type="subcellular location">
    <subcellularLocation>
        <location evidence="7">Cytoplasm</location>
    </subcellularLocation>
</comment>
<evidence type="ECO:0000256" key="8">
    <source>
        <dbReference type="SAM" id="Coils"/>
    </source>
</evidence>
<keyword evidence="8" id="KW-0175">Coiled coil</keyword>
<keyword evidence="7" id="KW-0378">Hydrolase</keyword>
<dbReference type="GO" id="GO:0000155">
    <property type="term" value="F:phosphorelay sensor kinase activity"/>
    <property type="evidence" value="ECO:0007669"/>
    <property type="project" value="UniProtKB-UniRule"/>
</dbReference>
<gene>
    <name evidence="10" type="ORF">CEY16_08620</name>
</gene>
<feature type="domain" description="Histidine kinase" evidence="9">
    <location>
        <begin position="293"/>
        <end position="379"/>
    </location>
</feature>
<dbReference type="SUPFAM" id="SSF55874">
    <property type="entry name" value="ATPase domain of HSP90 chaperone/DNA topoisomerase II/histidine kinase"/>
    <property type="match status" value="1"/>
</dbReference>
<dbReference type="EC" id="2.7.13.3" evidence="7"/>
<keyword evidence="6 7" id="KW-0902">Two-component regulatory system</keyword>
<name>A0A2I0QUK2_9BACI</name>
<evidence type="ECO:0000313" key="11">
    <source>
        <dbReference type="Proteomes" id="UP000243524"/>
    </source>
</evidence>
<dbReference type="InterPro" id="IPR036890">
    <property type="entry name" value="HATPase_C_sf"/>
</dbReference>
<dbReference type="RefSeq" id="WP_101331582.1">
    <property type="nucleotide sequence ID" value="NZ_PJNH01000002.1"/>
</dbReference>
<dbReference type="InterPro" id="IPR003594">
    <property type="entry name" value="HATPase_dom"/>
</dbReference>
<evidence type="ECO:0000313" key="10">
    <source>
        <dbReference type="EMBL" id="PKR77974.1"/>
    </source>
</evidence>
<feature type="coiled-coil region" evidence="8">
    <location>
        <begin position="33"/>
        <end position="88"/>
    </location>
</feature>
<keyword evidence="2 7" id="KW-0808">Transferase</keyword>
<evidence type="ECO:0000256" key="6">
    <source>
        <dbReference type="ARBA" id="ARBA00023012"/>
    </source>
</evidence>
<dbReference type="InterPro" id="IPR011712">
    <property type="entry name" value="Sig_transdc_His_kin_sub3_dim/P"/>
</dbReference>
<reference evidence="10 11" key="1">
    <citation type="submission" date="2017-06" db="EMBL/GenBank/DDBJ databases">
        <title>the draft geome sequence of Illustriluteabacillus marina B3227.</title>
        <authorList>
            <person name="He R.-H."/>
            <person name="Du Z.-J."/>
        </authorList>
    </citation>
    <scope>NUCLEOTIDE SEQUENCE [LARGE SCALE GENOMIC DNA]</scope>
    <source>
        <strain evidence="10 11">B3227</strain>
    </source>
</reference>
<dbReference type="PIRSF" id="PIRSF003169">
    <property type="entry name" value="STHK_DegS"/>
    <property type="match status" value="1"/>
</dbReference>
<dbReference type="Pfam" id="PF07730">
    <property type="entry name" value="HisKA_3"/>
    <property type="match status" value="1"/>
</dbReference>
<accession>A0A2I0QUK2</accession>
<dbReference type="InterPro" id="IPR008595">
    <property type="entry name" value="DegS"/>
</dbReference>
<comment type="catalytic activity">
    <reaction evidence="1 7">
        <text>ATP + protein L-histidine = ADP + protein N-phospho-L-histidine.</text>
        <dbReference type="EC" id="2.7.13.3"/>
    </reaction>
</comment>
<protein>
    <recommendedName>
        <fullName evidence="7">Signal transduction histidine-protein kinase/phosphatase DegS</fullName>
        <ecNumber evidence="7">2.7.13.3</ecNumber>
        <ecNumber evidence="7">3.1.3.-</ecNumber>
    </recommendedName>
</protein>
<keyword evidence="7" id="KW-0904">Protein phosphatase</keyword>
<dbReference type="OrthoDB" id="9781904at2"/>
<dbReference type="PANTHER" id="PTHR24421:SF55">
    <property type="entry name" value="SENSOR HISTIDINE KINASE YDFH"/>
    <property type="match status" value="1"/>
</dbReference>
<dbReference type="Pfam" id="PF05384">
    <property type="entry name" value="DegS"/>
    <property type="match status" value="1"/>
</dbReference>
<evidence type="ECO:0000256" key="4">
    <source>
        <dbReference type="ARBA" id="ARBA00022777"/>
    </source>
</evidence>
<evidence type="ECO:0000256" key="7">
    <source>
        <dbReference type="PIRNR" id="PIRNR003169"/>
    </source>
</evidence>
<dbReference type="EMBL" id="PJNH01000002">
    <property type="protein sequence ID" value="PKR77974.1"/>
    <property type="molecule type" value="Genomic_DNA"/>
</dbReference>
<dbReference type="GO" id="GO:0046983">
    <property type="term" value="F:protein dimerization activity"/>
    <property type="evidence" value="ECO:0007669"/>
    <property type="project" value="InterPro"/>
</dbReference>
<dbReference type="Proteomes" id="UP000243524">
    <property type="component" value="Unassembled WGS sequence"/>
</dbReference>
<dbReference type="InterPro" id="IPR016381">
    <property type="entry name" value="Sig_transdc_His_kinase_DegS"/>
</dbReference>
<evidence type="ECO:0000256" key="3">
    <source>
        <dbReference type="ARBA" id="ARBA00022741"/>
    </source>
</evidence>
<dbReference type="PROSITE" id="PS50109">
    <property type="entry name" value="HIS_KIN"/>
    <property type="match status" value="1"/>
</dbReference>
<dbReference type="AlphaFoldDB" id="A0A2I0QUK2"/>
<dbReference type="InterPro" id="IPR005467">
    <property type="entry name" value="His_kinase_dom"/>
</dbReference>
<dbReference type="Gene3D" id="1.20.5.1930">
    <property type="match status" value="1"/>
</dbReference>
<dbReference type="GO" id="GO:0005524">
    <property type="term" value="F:ATP binding"/>
    <property type="evidence" value="ECO:0007669"/>
    <property type="project" value="UniProtKB-UniRule"/>
</dbReference>
<comment type="caution">
    <text evidence="10">The sequence shown here is derived from an EMBL/GenBank/DDBJ whole genome shotgun (WGS) entry which is preliminary data.</text>
</comment>
<keyword evidence="5 7" id="KW-0067">ATP-binding</keyword>
<evidence type="ECO:0000256" key="5">
    <source>
        <dbReference type="ARBA" id="ARBA00022840"/>
    </source>
</evidence>
<organism evidence="10 11">
    <name type="scientific">Halalkalibacillus sediminis</name>
    <dbReference type="NCBI Taxonomy" id="2018042"/>
    <lineage>
        <taxon>Bacteria</taxon>
        <taxon>Bacillati</taxon>
        <taxon>Bacillota</taxon>
        <taxon>Bacilli</taxon>
        <taxon>Bacillales</taxon>
        <taxon>Bacillaceae</taxon>
        <taxon>Halalkalibacillus</taxon>
    </lineage>
</organism>
<evidence type="ECO:0000256" key="2">
    <source>
        <dbReference type="ARBA" id="ARBA00022679"/>
    </source>
</evidence>
<evidence type="ECO:0000259" key="9">
    <source>
        <dbReference type="PROSITE" id="PS50109"/>
    </source>
</evidence>
<dbReference type="SMART" id="SM00387">
    <property type="entry name" value="HATPase_c"/>
    <property type="match status" value="1"/>
</dbReference>
<dbReference type="Gene3D" id="3.30.565.10">
    <property type="entry name" value="Histidine kinase-like ATPase, C-terminal domain"/>
    <property type="match status" value="1"/>
</dbReference>
<sequence>MSDTKVNDKSLDSIIGDMVSVVTNSKEEIFELGEETRNQEEALREEIDQIKKEVTQTIEENDRLEKKMKLARKRLSEVSKNFDQFTEQEVRKVYNSTHEIQTQLIVTRQKEVQLIKRRDEVEARLKSLGKSIERAENIMSKINVILSYLQEDFRDVNKTLTAAKEKHEFGLQIIDAQEEERRKLSREIHDGPAQMLANVLIRSDIVGKTFRERGVDEALGEVKEVKEMVRSALYEVRRIIYDLRPMALDDLGLIPTLRKYLGTTEDYHDTRIEFLPKGKEKRYTHKFEAAVFRLVQESVQNAVKHSDASLIRVIYEETSTHLNVHIIDNGKGFDTSEKKAGSFGLVGMRERIEMLEGEIQIESNADQGTKVKISLPSVY</sequence>
<dbReference type="Pfam" id="PF02518">
    <property type="entry name" value="HATPase_c"/>
    <property type="match status" value="1"/>
</dbReference>
<dbReference type="PANTHER" id="PTHR24421">
    <property type="entry name" value="NITRATE/NITRITE SENSOR PROTEIN NARX-RELATED"/>
    <property type="match status" value="1"/>
</dbReference>
<evidence type="ECO:0000256" key="1">
    <source>
        <dbReference type="ARBA" id="ARBA00000085"/>
    </source>
</evidence>
<proteinExistence type="predicted"/>
<keyword evidence="3 7" id="KW-0547">Nucleotide-binding</keyword>
<keyword evidence="4 7" id="KW-0418">Kinase</keyword>